<name>A0A4Z2GIK6_9TELE</name>
<organism evidence="1 2">
    <name type="scientific">Liparis tanakae</name>
    <name type="common">Tanaka's snailfish</name>
    <dbReference type="NCBI Taxonomy" id="230148"/>
    <lineage>
        <taxon>Eukaryota</taxon>
        <taxon>Metazoa</taxon>
        <taxon>Chordata</taxon>
        <taxon>Craniata</taxon>
        <taxon>Vertebrata</taxon>
        <taxon>Euteleostomi</taxon>
        <taxon>Actinopterygii</taxon>
        <taxon>Neopterygii</taxon>
        <taxon>Teleostei</taxon>
        <taxon>Neoteleostei</taxon>
        <taxon>Acanthomorphata</taxon>
        <taxon>Eupercaria</taxon>
        <taxon>Perciformes</taxon>
        <taxon>Cottioidei</taxon>
        <taxon>Cottales</taxon>
        <taxon>Liparidae</taxon>
        <taxon>Liparis</taxon>
    </lineage>
</organism>
<comment type="caution">
    <text evidence="1">The sequence shown here is derived from an EMBL/GenBank/DDBJ whole genome shotgun (WGS) entry which is preliminary data.</text>
</comment>
<reference evidence="1 2" key="1">
    <citation type="submission" date="2019-03" db="EMBL/GenBank/DDBJ databases">
        <title>First draft genome of Liparis tanakae, snailfish: a comprehensive survey of snailfish specific genes.</title>
        <authorList>
            <person name="Kim W."/>
            <person name="Song I."/>
            <person name="Jeong J.-H."/>
            <person name="Kim D."/>
            <person name="Kim S."/>
            <person name="Ryu S."/>
            <person name="Song J.Y."/>
            <person name="Lee S.K."/>
        </authorList>
    </citation>
    <scope>NUCLEOTIDE SEQUENCE [LARGE SCALE GENOMIC DNA]</scope>
    <source>
        <tissue evidence="1">Muscle</tissue>
    </source>
</reference>
<gene>
    <name evidence="1" type="ORF">EYF80_037073</name>
</gene>
<dbReference type="Proteomes" id="UP000314294">
    <property type="component" value="Unassembled WGS sequence"/>
</dbReference>
<dbReference type="EMBL" id="SRLO01000538">
    <property type="protein sequence ID" value="TNN52693.1"/>
    <property type="molecule type" value="Genomic_DNA"/>
</dbReference>
<evidence type="ECO:0000313" key="1">
    <source>
        <dbReference type="EMBL" id="TNN52693.1"/>
    </source>
</evidence>
<proteinExistence type="predicted"/>
<protein>
    <submittedName>
        <fullName evidence="1">Uncharacterized protein</fullName>
    </submittedName>
</protein>
<evidence type="ECO:0000313" key="2">
    <source>
        <dbReference type="Proteomes" id="UP000314294"/>
    </source>
</evidence>
<dbReference type="AlphaFoldDB" id="A0A4Z2GIK6"/>
<keyword evidence="2" id="KW-1185">Reference proteome</keyword>
<sequence>MEDMVSVLMWECCEWDEAKDITDWTRLLLTGSDRQTETHITVGLRVGGLSIAWLPQTWLGPELRGGGFTEEVLRGPFKASRRDTTSYPGGMCSDACK</sequence>
<accession>A0A4Z2GIK6</accession>